<dbReference type="PANTHER" id="PTHR42776">
    <property type="entry name" value="SERINE PEPTIDASE S9 FAMILY MEMBER"/>
    <property type="match status" value="1"/>
</dbReference>
<reference evidence="4 5" key="1">
    <citation type="submission" date="2016-10" db="EMBL/GenBank/DDBJ databases">
        <authorList>
            <person name="de Groot N.N."/>
        </authorList>
    </citation>
    <scope>NUCLEOTIDE SEQUENCE [LARGE SCALE GENOMIC DNA]</scope>
    <source>
        <strain evidence="4 5">DSM 16077</strain>
    </source>
</reference>
<evidence type="ECO:0000259" key="3">
    <source>
        <dbReference type="Pfam" id="PF00326"/>
    </source>
</evidence>
<keyword evidence="5" id="KW-1185">Reference proteome</keyword>
<dbReference type="STRING" id="144026.SAMN04488568_10577"/>
<dbReference type="PANTHER" id="PTHR42776:SF27">
    <property type="entry name" value="DIPEPTIDYL PEPTIDASE FAMILY MEMBER 6"/>
    <property type="match status" value="1"/>
</dbReference>
<dbReference type="Gene3D" id="3.40.50.1820">
    <property type="entry name" value="alpha/beta hydrolase"/>
    <property type="match status" value="1"/>
</dbReference>
<dbReference type="EMBL" id="FNHG01000005">
    <property type="protein sequence ID" value="SDM11918.1"/>
    <property type="molecule type" value="Genomic_DNA"/>
</dbReference>
<dbReference type="SUPFAM" id="SSF53474">
    <property type="entry name" value="alpha/beta-Hydrolases"/>
    <property type="match status" value="1"/>
</dbReference>
<dbReference type="AlphaFoldDB" id="A0A1G9QLN5"/>
<sequence length="675" mass="73480">MLKRTLFSLAISMGLASAASAEMRVNPIPAEAFARVSNIQSVSMSTEGDFVVALVAAPGSDNQATALATWDLTDMSAPPIVTPSGDNMKFIGATALKAGRVLAFGRQEWTGQLGGCGEGRRTGATATFVTQVYLTDSEQSSFEPAFTGNRRAIGVSRDTERCFELAGTASVAAFLPLDPDNIVIQRLNVSTLAASFYRYNLRTDQTEMMYRANGRTDVSLIDPRTGDILVRSSLESIDGGDFEARTFIRNESTGEFEIHDPLTYRLRQRHTVSVAGRDEATGQYYVITDQFSDLTQIYAYDPVSRRYSDGPILAHPSYGVTGLILGTKPSNFNEVLGFRYSGPGGNDVYWIDPTMSATQTTLEGLFPTAGVSIIDYTDGMGTVLFGVGSGAMPTTYYVFREGRITLLGNSRPWIDPADLRESTLVHYTARDGREIPGILSLPAGWEPSDGPLPTIIHPHGGPWARDGVGWDGSGWVPFLTSRGYAVLRPQYRGSSGWGLDHWRAGDAQWGLSMQDDKDDGAAWLVSEGIADPDRIAIFGYSYGGFAAIAAVVRENSPYQCAIAGAGVSNLARIGNNWSENRVQRAVQGWTVTGMDPMQNTERANIPILLFHGDRDVRVPLFHSVDFYNAVRGRVPAELIVVDDMPHSMPWYPRHQTETLPAIERYLAEDCGPGGL</sequence>
<proteinExistence type="predicted"/>
<keyword evidence="2" id="KW-0732">Signal</keyword>
<dbReference type="GO" id="GO:0004252">
    <property type="term" value="F:serine-type endopeptidase activity"/>
    <property type="evidence" value="ECO:0007669"/>
    <property type="project" value="TreeGrafter"/>
</dbReference>
<feature type="signal peptide" evidence="2">
    <location>
        <begin position="1"/>
        <end position="21"/>
    </location>
</feature>
<dbReference type="GO" id="GO:0006508">
    <property type="term" value="P:proteolysis"/>
    <property type="evidence" value="ECO:0007669"/>
    <property type="project" value="InterPro"/>
</dbReference>
<dbReference type="Proteomes" id="UP000199759">
    <property type="component" value="Unassembled WGS sequence"/>
</dbReference>
<evidence type="ECO:0000256" key="2">
    <source>
        <dbReference type="SAM" id="SignalP"/>
    </source>
</evidence>
<dbReference type="Pfam" id="PF00326">
    <property type="entry name" value="Peptidase_S9"/>
    <property type="match status" value="1"/>
</dbReference>
<dbReference type="RefSeq" id="WP_233342350.1">
    <property type="nucleotide sequence ID" value="NZ_FNHG01000005.1"/>
</dbReference>
<accession>A0A1G9QLN5</accession>
<dbReference type="SUPFAM" id="SSF50965">
    <property type="entry name" value="Galactose oxidase, central domain"/>
    <property type="match status" value="1"/>
</dbReference>
<dbReference type="InterPro" id="IPR011043">
    <property type="entry name" value="Gal_Oxase/kelch_b-propeller"/>
</dbReference>
<keyword evidence="1" id="KW-0378">Hydrolase</keyword>
<evidence type="ECO:0000313" key="5">
    <source>
        <dbReference type="Proteomes" id="UP000199759"/>
    </source>
</evidence>
<name>A0A1G9QLN5_9PROT</name>
<feature type="domain" description="Peptidase S9 prolyl oligopeptidase catalytic" evidence="3">
    <location>
        <begin position="477"/>
        <end position="666"/>
    </location>
</feature>
<dbReference type="InterPro" id="IPR001375">
    <property type="entry name" value="Peptidase_S9_cat"/>
</dbReference>
<organism evidence="4 5">
    <name type="scientific">Maricaulis salignorans</name>
    <dbReference type="NCBI Taxonomy" id="144026"/>
    <lineage>
        <taxon>Bacteria</taxon>
        <taxon>Pseudomonadati</taxon>
        <taxon>Pseudomonadota</taxon>
        <taxon>Alphaproteobacteria</taxon>
        <taxon>Maricaulales</taxon>
        <taxon>Maricaulaceae</taxon>
        <taxon>Maricaulis</taxon>
    </lineage>
</organism>
<gene>
    <name evidence="4" type="ORF">SAMN04488568_10577</name>
</gene>
<feature type="chain" id="PRO_5011552392" evidence="2">
    <location>
        <begin position="22"/>
        <end position="675"/>
    </location>
</feature>
<dbReference type="InterPro" id="IPR029058">
    <property type="entry name" value="AB_hydrolase_fold"/>
</dbReference>
<evidence type="ECO:0000256" key="1">
    <source>
        <dbReference type="ARBA" id="ARBA00022801"/>
    </source>
</evidence>
<evidence type="ECO:0000313" key="4">
    <source>
        <dbReference type="EMBL" id="SDM11918.1"/>
    </source>
</evidence>
<protein>
    <submittedName>
        <fullName evidence="4">Prolyl oligopeptidase family protein</fullName>
    </submittedName>
</protein>